<dbReference type="GO" id="GO:0005886">
    <property type="term" value="C:plasma membrane"/>
    <property type="evidence" value="ECO:0007669"/>
    <property type="project" value="UniProtKB-SubCell"/>
</dbReference>
<keyword evidence="11" id="KW-1185">Reference proteome</keyword>
<dbReference type="EMBL" id="CP024847">
    <property type="protein sequence ID" value="AUR52293.1"/>
    <property type="molecule type" value="Genomic_DNA"/>
</dbReference>
<evidence type="ECO:0000256" key="4">
    <source>
        <dbReference type="ARBA" id="ARBA00022692"/>
    </source>
</evidence>
<dbReference type="KEGG" id="nba:CUN60_08285"/>
<keyword evidence="3" id="KW-1003">Cell membrane</keyword>
<protein>
    <recommendedName>
        <fullName evidence="9">Major facilitator superfamily (MFS) profile domain-containing protein</fullName>
    </recommendedName>
</protein>
<feature type="transmembrane region" description="Helical" evidence="8">
    <location>
        <begin position="29"/>
        <end position="47"/>
    </location>
</feature>
<evidence type="ECO:0000256" key="2">
    <source>
        <dbReference type="ARBA" id="ARBA00022448"/>
    </source>
</evidence>
<dbReference type="Pfam" id="PF07690">
    <property type="entry name" value="MFS_1"/>
    <property type="match status" value="1"/>
</dbReference>
<dbReference type="Gene3D" id="1.20.1250.20">
    <property type="entry name" value="MFS general substrate transporter like domains"/>
    <property type="match status" value="1"/>
</dbReference>
<feature type="transmembrane region" description="Helical" evidence="8">
    <location>
        <begin position="396"/>
        <end position="414"/>
    </location>
</feature>
<dbReference type="OrthoDB" id="6766492at2"/>
<evidence type="ECO:0000313" key="11">
    <source>
        <dbReference type="Proteomes" id="UP000236655"/>
    </source>
</evidence>
<feature type="transmembrane region" description="Helical" evidence="8">
    <location>
        <begin position="189"/>
        <end position="209"/>
    </location>
</feature>
<dbReference type="InterPro" id="IPR020846">
    <property type="entry name" value="MFS_dom"/>
</dbReference>
<keyword evidence="6 8" id="KW-1133">Transmembrane helix</keyword>
<dbReference type="Proteomes" id="UP000236655">
    <property type="component" value="Chromosome"/>
</dbReference>
<dbReference type="InterPro" id="IPR036259">
    <property type="entry name" value="MFS_trans_sf"/>
</dbReference>
<organism evidence="10 11">
    <name type="scientific">Aquella oligotrophica</name>
    <dbReference type="NCBI Taxonomy" id="2067065"/>
    <lineage>
        <taxon>Bacteria</taxon>
        <taxon>Pseudomonadati</taxon>
        <taxon>Pseudomonadota</taxon>
        <taxon>Betaproteobacteria</taxon>
        <taxon>Neisseriales</taxon>
        <taxon>Neisseriaceae</taxon>
        <taxon>Aquella</taxon>
    </lineage>
</organism>
<keyword evidence="4 8" id="KW-0812">Transmembrane</keyword>
<evidence type="ECO:0000313" key="10">
    <source>
        <dbReference type="EMBL" id="AUR52293.1"/>
    </source>
</evidence>
<keyword evidence="7 8" id="KW-0472">Membrane</keyword>
<proteinExistence type="predicted"/>
<dbReference type="InterPro" id="IPR011701">
    <property type="entry name" value="MFS"/>
</dbReference>
<sequence length="430" mass="48196">MFKKILIQNGLTRDMGDFIKSSFGNIIEWYDFTIYGLFALQIAKSFFPNDNRLISLILIFATFAIGFLARPLGSLIFGILGDNYGKSYAVNLSIWLMAIPTMLIGVLPSYQQIGILAPVLLVVLRICQGISAGGQFSGLITIAVEKYSSNRSLLVSLVYSISVIGCFAASLIGYLSITIINLFTPESLFIKSLIWRVPFVLSIVLFYFYHKMVPHIEKELVAEKISFKFTDIMKEQPSRFFCMLVLSLSTGMIYYTLFTYLVTYMQLHAGLSKQMAFFVMNGILAISVILYPTFGYLANNSINRVQVAQRYCLCLLVAGVLFNLHVLNPYYGLMSIVLMVIFFCAVTSYTTSYFAEVFAKKYRMTACSLSFNGGMSIAGCAPLLAELFSSQSRFGLSYFIVIISCFMFATLLALRKIMKPRIVLVSHNAK</sequence>
<feature type="transmembrane region" description="Helical" evidence="8">
    <location>
        <begin position="275"/>
        <end position="298"/>
    </location>
</feature>
<evidence type="ECO:0000259" key="9">
    <source>
        <dbReference type="PROSITE" id="PS50850"/>
    </source>
</evidence>
<keyword evidence="2" id="KW-0813">Transport</keyword>
<evidence type="ECO:0000256" key="7">
    <source>
        <dbReference type="ARBA" id="ARBA00023136"/>
    </source>
</evidence>
<name>A0A2I7N745_9NEIS</name>
<reference evidence="11" key="1">
    <citation type="submission" date="2017-11" db="EMBL/GenBank/DDBJ databases">
        <authorList>
            <person name="Chan K.G."/>
            <person name="Lee L.S."/>
        </authorList>
    </citation>
    <scope>NUCLEOTIDE SEQUENCE [LARGE SCALE GENOMIC DNA]</scope>
    <source>
        <strain evidence="11">DSM 100970</strain>
    </source>
</reference>
<evidence type="ECO:0000256" key="6">
    <source>
        <dbReference type="ARBA" id="ARBA00022989"/>
    </source>
</evidence>
<evidence type="ECO:0000256" key="1">
    <source>
        <dbReference type="ARBA" id="ARBA00004651"/>
    </source>
</evidence>
<feature type="transmembrane region" description="Helical" evidence="8">
    <location>
        <begin position="240"/>
        <end position="263"/>
    </location>
</feature>
<dbReference type="RefSeq" id="WP_102951589.1">
    <property type="nucleotide sequence ID" value="NZ_CP024847.1"/>
</dbReference>
<keyword evidence="5" id="KW-0769">Symport</keyword>
<feature type="domain" description="Major facilitator superfamily (MFS) profile" evidence="9">
    <location>
        <begin position="17"/>
        <end position="421"/>
    </location>
</feature>
<feature type="transmembrane region" description="Helical" evidence="8">
    <location>
        <begin position="53"/>
        <end position="81"/>
    </location>
</feature>
<comment type="subcellular location">
    <subcellularLocation>
        <location evidence="1">Cell membrane</location>
        <topology evidence="1">Multi-pass membrane protein</topology>
    </subcellularLocation>
</comment>
<dbReference type="PROSITE" id="PS50850">
    <property type="entry name" value="MFS"/>
    <property type="match status" value="1"/>
</dbReference>
<evidence type="ECO:0000256" key="8">
    <source>
        <dbReference type="SAM" id="Phobius"/>
    </source>
</evidence>
<dbReference type="InterPro" id="IPR051084">
    <property type="entry name" value="H+-coupled_symporters"/>
</dbReference>
<feature type="transmembrane region" description="Helical" evidence="8">
    <location>
        <begin position="113"/>
        <end position="132"/>
    </location>
</feature>
<dbReference type="SUPFAM" id="SSF103473">
    <property type="entry name" value="MFS general substrate transporter"/>
    <property type="match status" value="1"/>
</dbReference>
<feature type="transmembrane region" description="Helical" evidence="8">
    <location>
        <begin position="88"/>
        <end position="107"/>
    </location>
</feature>
<accession>A0A2I7N745</accession>
<feature type="transmembrane region" description="Helical" evidence="8">
    <location>
        <begin position="366"/>
        <end position="384"/>
    </location>
</feature>
<evidence type="ECO:0000256" key="3">
    <source>
        <dbReference type="ARBA" id="ARBA00022475"/>
    </source>
</evidence>
<feature type="transmembrane region" description="Helical" evidence="8">
    <location>
        <begin position="333"/>
        <end position="354"/>
    </location>
</feature>
<evidence type="ECO:0000256" key="5">
    <source>
        <dbReference type="ARBA" id="ARBA00022847"/>
    </source>
</evidence>
<feature type="transmembrane region" description="Helical" evidence="8">
    <location>
        <begin position="153"/>
        <end position="177"/>
    </location>
</feature>
<dbReference type="PANTHER" id="PTHR43528:SF1">
    <property type="entry name" value="ALPHA-KETOGLUTARATE PERMEASE"/>
    <property type="match status" value="1"/>
</dbReference>
<gene>
    <name evidence="10" type="ORF">CUN60_08285</name>
</gene>
<dbReference type="GO" id="GO:0015293">
    <property type="term" value="F:symporter activity"/>
    <property type="evidence" value="ECO:0007669"/>
    <property type="project" value="UniProtKB-KW"/>
</dbReference>
<dbReference type="PANTHER" id="PTHR43528">
    <property type="entry name" value="ALPHA-KETOGLUTARATE PERMEASE"/>
    <property type="match status" value="1"/>
</dbReference>
<dbReference type="AlphaFoldDB" id="A0A2I7N745"/>
<feature type="transmembrane region" description="Helical" evidence="8">
    <location>
        <begin position="310"/>
        <end position="327"/>
    </location>
</feature>